<feature type="domain" description="Response regulatory" evidence="2">
    <location>
        <begin position="146"/>
        <end position="264"/>
    </location>
</feature>
<dbReference type="Gene3D" id="3.40.50.2300">
    <property type="match status" value="2"/>
</dbReference>
<dbReference type="Pfam" id="PF00072">
    <property type="entry name" value="Response_reg"/>
    <property type="match status" value="2"/>
</dbReference>
<dbReference type="PROSITE" id="PS50110">
    <property type="entry name" value="RESPONSE_REGULATORY"/>
    <property type="match status" value="2"/>
</dbReference>
<keyword evidence="1" id="KW-0597">Phosphoprotein</keyword>
<evidence type="ECO:0000313" key="3">
    <source>
        <dbReference type="EMBL" id="ODC03817.1"/>
    </source>
</evidence>
<proteinExistence type="predicted"/>
<dbReference type="STRING" id="197479.BFW38_09955"/>
<accession>A0A1E2VA18</accession>
<dbReference type="EMBL" id="MDTQ01000001">
    <property type="protein sequence ID" value="ODC03817.1"/>
    <property type="molecule type" value="Genomic_DNA"/>
</dbReference>
<organism evidence="3 4">
    <name type="scientific">Terasakiispira papahanaumokuakeensis</name>
    <dbReference type="NCBI Taxonomy" id="197479"/>
    <lineage>
        <taxon>Bacteria</taxon>
        <taxon>Pseudomonadati</taxon>
        <taxon>Pseudomonadota</taxon>
        <taxon>Gammaproteobacteria</taxon>
        <taxon>Oceanospirillales</taxon>
        <taxon>Terasakiispira</taxon>
    </lineage>
</organism>
<reference evidence="3 4" key="1">
    <citation type="submission" date="2016-08" db="EMBL/GenBank/DDBJ databases">
        <authorList>
            <person name="Seilhamer J.J."/>
        </authorList>
    </citation>
    <scope>NUCLEOTIDE SEQUENCE [LARGE SCALE GENOMIC DNA]</scope>
    <source>
        <strain evidence="3 4">PH27A</strain>
    </source>
</reference>
<dbReference type="RefSeq" id="WP_068998371.1">
    <property type="nucleotide sequence ID" value="NZ_MDTQ01000001.1"/>
</dbReference>
<evidence type="ECO:0000259" key="2">
    <source>
        <dbReference type="PROSITE" id="PS50110"/>
    </source>
</evidence>
<dbReference type="GO" id="GO:0000160">
    <property type="term" value="P:phosphorelay signal transduction system"/>
    <property type="evidence" value="ECO:0007669"/>
    <property type="project" value="InterPro"/>
</dbReference>
<dbReference type="SUPFAM" id="SSF52172">
    <property type="entry name" value="CheY-like"/>
    <property type="match status" value="2"/>
</dbReference>
<keyword evidence="4" id="KW-1185">Reference proteome</keyword>
<dbReference type="Proteomes" id="UP000094291">
    <property type="component" value="Unassembled WGS sequence"/>
</dbReference>
<name>A0A1E2VA18_9GAMM</name>
<dbReference type="InterPro" id="IPR052048">
    <property type="entry name" value="ST_Response_Regulator"/>
</dbReference>
<protein>
    <submittedName>
        <fullName evidence="3">Two-component system response regulator</fullName>
    </submittedName>
</protein>
<evidence type="ECO:0000256" key="1">
    <source>
        <dbReference type="PROSITE-ProRule" id="PRU00169"/>
    </source>
</evidence>
<dbReference type="SMART" id="SM00448">
    <property type="entry name" value="REC"/>
    <property type="match status" value="2"/>
</dbReference>
<gene>
    <name evidence="3" type="ORF">BFW38_09955</name>
</gene>
<dbReference type="PANTHER" id="PTHR43228:SF1">
    <property type="entry name" value="TWO-COMPONENT RESPONSE REGULATOR ARR22"/>
    <property type="match status" value="1"/>
</dbReference>
<dbReference type="InterPro" id="IPR011006">
    <property type="entry name" value="CheY-like_superfamily"/>
</dbReference>
<comment type="caution">
    <text evidence="3">The sequence shown here is derived from an EMBL/GenBank/DDBJ whole genome shotgun (WGS) entry which is preliminary data.</text>
</comment>
<dbReference type="PANTHER" id="PTHR43228">
    <property type="entry name" value="TWO-COMPONENT RESPONSE REGULATOR"/>
    <property type="match status" value="1"/>
</dbReference>
<evidence type="ECO:0000313" key="4">
    <source>
        <dbReference type="Proteomes" id="UP000094291"/>
    </source>
</evidence>
<sequence>MSSIALEELSIVLVEPSATQRRIICDLLRSEGVNQVEAVDSARSAFHYMKRYAPDLMITSLYLPDADAHELIGLMRADPKLADVPAMVVSSEQNRDNLEAVRQAGVIALLPKPFGRKDLDRALRTTIELLAGDELSLELYDVTELRVLVVDDSRMARRHMTRILQQIGIQNIEQAENGQEAIKVLEKSEAFDLICTDYNMPHMDGEAFTNFIRQSGLYAHIPIMMVTSEDDQARLSSVRQAGVSAICDKPFEVINVKHLITQLLDADAGA</sequence>
<dbReference type="AlphaFoldDB" id="A0A1E2VA18"/>
<dbReference type="InterPro" id="IPR001789">
    <property type="entry name" value="Sig_transdc_resp-reg_receiver"/>
</dbReference>
<comment type="caution">
    <text evidence="1">Lacks conserved residue(s) required for the propagation of feature annotation.</text>
</comment>
<feature type="domain" description="Response regulatory" evidence="2">
    <location>
        <begin position="10"/>
        <end position="127"/>
    </location>
</feature>
<feature type="modified residue" description="4-aspartylphosphate" evidence="1">
    <location>
        <position position="197"/>
    </location>
</feature>